<dbReference type="OrthoDB" id="10418637at2759"/>
<organism evidence="1 2">
    <name type="scientific">Ambispora leptoticha</name>
    <dbReference type="NCBI Taxonomy" id="144679"/>
    <lineage>
        <taxon>Eukaryota</taxon>
        <taxon>Fungi</taxon>
        <taxon>Fungi incertae sedis</taxon>
        <taxon>Mucoromycota</taxon>
        <taxon>Glomeromycotina</taxon>
        <taxon>Glomeromycetes</taxon>
        <taxon>Archaeosporales</taxon>
        <taxon>Ambisporaceae</taxon>
        <taxon>Ambispora</taxon>
    </lineage>
</organism>
<proteinExistence type="predicted"/>
<sequence length="225" mass="26706">MAFIQQTSSQFSSCFGEKTLFTTSTGNNSSFSNELARAQMLLEYLNINEQKKTINENESCFDPNTLHFEDFDGAYVKEETAAECYHPFHEQSDYFCQEYSSDYYSDGKSSTDDESLHTINDDDDGFMRPFHQTINSEYTCEHKDNYDSYVSIDEWKKNSLYDDEEELISNFEMTSQKRYRISMVMHYERQLRQMEQEMEDRLIEQEVSEWMSSLENSTTTDFEQY</sequence>
<evidence type="ECO:0000313" key="2">
    <source>
        <dbReference type="Proteomes" id="UP000789508"/>
    </source>
</evidence>
<keyword evidence="2" id="KW-1185">Reference proteome</keyword>
<name>A0A9N9FDA0_9GLOM</name>
<gene>
    <name evidence="1" type="ORF">ALEPTO_LOCUS4781</name>
</gene>
<evidence type="ECO:0000313" key="1">
    <source>
        <dbReference type="EMBL" id="CAG8527667.1"/>
    </source>
</evidence>
<dbReference type="Proteomes" id="UP000789508">
    <property type="component" value="Unassembled WGS sequence"/>
</dbReference>
<comment type="caution">
    <text evidence="1">The sequence shown here is derived from an EMBL/GenBank/DDBJ whole genome shotgun (WGS) entry which is preliminary data.</text>
</comment>
<accession>A0A9N9FDA0</accession>
<reference evidence="1" key="1">
    <citation type="submission" date="2021-06" db="EMBL/GenBank/DDBJ databases">
        <authorList>
            <person name="Kallberg Y."/>
            <person name="Tangrot J."/>
            <person name="Rosling A."/>
        </authorList>
    </citation>
    <scope>NUCLEOTIDE SEQUENCE</scope>
    <source>
        <strain evidence="1">FL130A</strain>
    </source>
</reference>
<dbReference type="AlphaFoldDB" id="A0A9N9FDA0"/>
<dbReference type="EMBL" id="CAJVPS010001175">
    <property type="protein sequence ID" value="CAG8527667.1"/>
    <property type="molecule type" value="Genomic_DNA"/>
</dbReference>
<protein>
    <submittedName>
        <fullName evidence="1">9687_t:CDS:1</fullName>
    </submittedName>
</protein>